<dbReference type="SUPFAM" id="SSF46955">
    <property type="entry name" value="Putative DNA-binding domain"/>
    <property type="match status" value="1"/>
</dbReference>
<dbReference type="InterPro" id="IPR009061">
    <property type="entry name" value="DNA-bd_dom_put_sf"/>
</dbReference>
<comment type="caution">
    <text evidence="2">The sequence shown here is derived from an EMBL/GenBank/DDBJ whole genome shotgun (WGS) entry which is preliminary data.</text>
</comment>
<protein>
    <submittedName>
        <fullName evidence="2">Helix-turn-helix domain-containing protein</fullName>
    </submittedName>
</protein>
<organism evidence="2 3">
    <name type="scientific">Psychromarinibacter halotolerans</name>
    <dbReference type="NCBI Taxonomy" id="1775175"/>
    <lineage>
        <taxon>Bacteria</taxon>
        <taxon>Pseudomonadati</taxon>
        <taxon>Pseudomonadota</taxon>
        <taxon>Alphaproteobacteria</taxon>
        <taxon>Rhodobacterales</taxon>
        <taxon>Paracoccaceae</taxon>
        <taxon>Psychromarinibacter</taxon>
    </lineage>
</organism>
<name>A0ABV7GU03_9RHOB</name>
<keyword evidence="3" id="KW-1185">Reference proteome</keyword>
<accession>A0ABV7GU03</accession>
<proteinExistence type="predicted"/>
<dbReference type="Pfam" id="PF12728">
    <property type="entry name" value="HTH_17"/>
    <property type="match status" value="1"/>
</dbReference>
<reference evidence="3" key="1">
    <citation type="journal article" date="2019" name="Int. J. Syst. Evol. Microbiol.">
        <title>The Global Catalogue of Microorganisms (GCM) 10K type strain sequencing project: providing services to taxonomists for standard genome sequencing and annotation.</title>
        <authorList>
            <consortium name="The Broad Institute Genomics Platform"/>
            <consortium name="The Broad Institute Genome Sequencing Center for Infectious Disease"/>
            <person name="Wu L."/>
            <person name="Ma J."/>
        </authorList>
    </citation>
    <scope>NUCLEOTIDE SEQUENCE [LARGE SCALE GENOMIC DNA]</scope>
    <source>
        <strain evidence="3">KCTC 52366</strain>
    </source>
</reference>
<evidence type="ECO:0000313" key="3">
    <source>
        <dbReference type="Proteomes" id="UP001595632"/>
    </source>
</evidence>
<dbReference type="InterPro" id="IPR041657">
    <property type="entry name" value="HTH_17"/>
</dbReference>
<dbReference type="EMBL" id="JBHRTB010000010">
    <property type="protein sequence ID" value="MFC3142991.1"/>
    <property type="molecule type" value="Genomic_DNA"/>
</dbReference>
<dbReference type="Proteomes" id="UP001595632">
    <property type="component" value="Unassembled WGS sequence"/>
</dbReference>
<dbReference type="RefSeq" id="WP_275632970.1">
    <property type="nucleotide sequence ID" value="NZ_JARGYD010000004.1"/>
</dbReference>
<evidence type="ECO:0000259" key="1">
    <source>
        <dbReference type="Pfam" id="PF12728"/>
    </source>
</evidence>
<gene>
    <name evidence="2" type="ORF">ACFOGP_09740</name>
</gene>
<dbReference type="Gene3D" id="1.10.10.10">
    <property type="entry name" value="Winged helix-like DNA-binding domain superfamily/Winged helix DNA-binding domain"/>
    <property type="match status" value="1"/>
</dbReference>
<feature type="domain" description="Helix-turn-helix" evidence="1">
    <location>
        <begin position="16"/>
        <end position="52"/>
    </location>
</feature>
<dbReference type="InterPro" id="IPR036388">
    <property type="entry name" value="WH-like_DNA-bd_sf"/>
</dbReference>
<evidence type="ECO:0000313" key="2">
    <source>
        <dbReference type="EMBL" id="MFC3142991.1"/>
    </source>
</evidence>
<sequence>MARAVSSVRIKSLKAYTVEEAAEVVRVTEQTIRAWIKQGLPAMTEKRPTLILGWALKGFHEQLRKKRRRPLQDGEFFCLHCKEPRTPVAGVVEYQRLSDAHGQLRGFCSACEGICVRIISRRDLPKWADLLDAGTNDRRTA</sequence>